<sequence length="46" mass="4889">MSLILCSERDVFSLGNGRETGIGANRNWAGGVAADLLARELKLAQN</sequence>
<proteinExistence type="predicted"/>
<reference evidence="1" key="1">
    <citation type="submission" date="2021-05" db="EMBL/GenBank/DDBJ databases">
        <authorList>
            <person name="Pietrasiak N."/>
            <person name="Ward R."/>
            <person name="Stajich J.E."/>
            <person name="Kurbessoian T."/>
        </authorList>
    </citation>
    <scope>NUCLEOTIDE SEQUENCE</scope>
    <source>
        <strain evidence="1">GSE-TBD4-15B</strain>
    </source>
</reference>
<dbReference type="EMBL" id="JAHHHV010000083">
    <property type="protein sequence ID" value="MBW4468063.1"/>
    <property type="molecule type" value="Genomic_DNA"/>
</dbReference>
<reference evidence="1" key="2">
    <citation type="journal article" date="2022" name="Microbiol. Resour. Announc.">
        <title>Metagenome Sequencing to Explore Phylogenomics of Terrestrial Cyanobacteria.</title>
        <authorList>
            <person name="Ward R.D."/>
            <person name="Stajich J.E."/>
            <person name="Johansen J.R."/>
            <person name="Huntemann M."/>
            <person name="Clum A."/>
            <person name="Foster B."/>
            <person name="Foster B."/>
            <person name="Roux S."/>
            <person name="Palaniappan K."/>
            <person name="Varghese N."/>
            <person name="Mukherjee S."/>
            <person name="Reddy T.B.K."/>
            <person name="Daum C."/>
            <person name="Copeland A."/>
            <person name="Chen I.A."/>
            <person name="Ivanova N.N."/>
            <person name="Kyrpides N.C."/>
            <person name="Shapiro N."/>
            <person name="Eloe-Fadrosh E.A."/>
            <person name="Pietrasiak N."/>
        </authorList>
    </citation>
    <scope>NUCLEOTIDE SEQUENCE</scope>
    <source>
        <strain evidence="1">GSE-TBD4-15B</strain>
    </source>
</reference>
<evidence type="ECO:0000313" key="1">
    <source>
        <dbReference type="EMBL" id="MBW4468063.1"/>
    </source>
</evidence>
<organism evidence="1 2">
    <name type="scientific">Pegethrix bostrychoides GSE-TBD4-15B</name>
    <dbReference type="NCBI Taxonomy" id="2839662"/>
    <lineage>
        <taxon>Bacteria</taxon>
        <taxon>Bacillati</taxon>
        <taxon>Cyanobacteriota</taxon>
        <taxon>Cyanophyceae</taxon>
        <taxon>Oculatellales</taxon>
        <taxon>Oculatellaceae</taxon>
        <taxon>Pegethrix</taxon>
    </lineage>
</organism>
<accession>A0A951PFH7</accession>
<name>A0A951PFH7_9CYAN</name>
<protein>
    <submittedName>
        <fullName evidence="1">Uncharacterized protein</fullName>
    </submittedName>
</protein>
<dbReference type="AlphaFoldDB" id="A0A951PFH7"/>
<gene>
    <name evidence="1" type="ORF">KME07_21770</name>
</gene>
<comment type="caution">
    <text evidence="1">The sequence shown here is derived from an EMBL/GenBank/DDBJ whole genome shotgun (WGS) entry which is preliminary data.</text>
</comment>
<evidence type="ECO:0000313" key="2">
    <source>
        <dbReference type="Proteomes" id="UP000707356"/>
    </source>
</evidence>
<dbReference type="Proteomes" id="UP000707356">
    <property type="component" value="Unassembled WGS sequence"/>
</dbReference>